<dbReference type="KEGG" id="clu:CLUG_02794"/>
<reference evidence="1 2" key="1">
    <citation type="journal article" date="2009" name="Nature">
        <title>Evolution of pathogenicity and sexual reproduction in eight Candida genomes.</title>
        <authorList>
            <person name="Butler G."/>
            <person name="Rasmussen M.D."/>
            <person name="Lin M.F."/>
            <person name="Santos M.A."/>
            <person name="Sakthikumar S."/>
            <person name="Munro C.A."/>
            <person name="Rheinbay E."/>
            <person name="Grabherr M."/>
            <person name="Forche A."/>
            <person name="Reedy J.L."/>
            <person name="Agrafioti I."/>
            <person name="Arnaud M.B."/>
            <person name="Bates S."/>
            <person name="Brown A.J."/>
            <person name="Brunke S."/>
            <person name="Costanzo M.C."/>
            <person name="Fitzpatrick D.A."/>
            <person name="de Groot P.W."/>
            <person name="Harris D."/>
            <person name="Hoyer L.L."/>
            <person name="Hube B."/>
            <person name="Klis F.M."/>
            <person name="Kodira C."/>
            <person name="Lennard N."/>
            <person name="Logue M.E."/>
            <person name="Martin R."/>
            <person name="Neiman A.M."/>
            <person name="Nikolaou E."/>
            <person name="Quail M.A."/>
            <person name="Quinn J."/>
            <person name="Santos M.C."/>
            <person name="Schmitzberger F.F."/>
            <person name="Sherlock G."/>
            <person name="Shah P."/>
            <person name="Silverstein K.A."/>
            <person name="Skrzypek M.S."/>
            <person name="Soll D."/>
            <person name="Staggs R."/>
            <person name="Stansfield I."/>
            <person name="Stumpf M.P."/>
            <person name="Sudbery P.E."/>
            <person name="Srikantha T."/>
            <person name="Zeng Q."/>
            <person name="Berman J."/>
            <person name="Berriman M."/>
            <person name="Heitman J."/>
            <person name="Gow N.A."/>
            <person name="Lorenz M.C."/>
            <person name="Birren B.W."/>
            <person name="Kellis M."/>
            <person name="Cuomo C.A."/>
        </authorList>
    </citation>
    <scope>NUCLEOTIDE SEQUENCE [LARGE SCALE GENOMIC DNA]</scope>
    <source>
        <strain evidence="1 2">ATCC 42720</strain>
    </source>
</reference>
<evidence type="ECO:0000313" key="1">
    <source>
        <dbReference type="EMBL" id="EEQ38668.1"/>
    </source>
</evidence>
<gene>
    <name evidence="1" type="ORF">CLUG_02794</name>
</gene>
<proteinExistence type="predicted"/>
<dbReference type="AlphaFoldDB" id="C4Y2N1"/>
<dbReference type="InParanoid" id="C4Y2N1"/>
<dbReference type="Proteomes" id="UP000007703">
    <property type="component" value="Unassembled WGS sequence"/>
</dbReference>
<dbReference type="HOGENOM" id="CLU_1447537_0_0_1"/>
<sequence length="187" mass="20494">MPNVSNLIHPSLLERKLNKRMSACDSYSGKKSDSISEMVCTKKSFLDSNSFFAREFKILAIPGLPLFVAMLPIRRHASSISKVIFFWSNACKNLGKLAIKDVSNLESPDPMISLSLSRFNLSRNLIVGSHAVADLKPTKTSSCKPSNFPSHLEGNVAIKHEIVSGASRSILETNLDIVEIVSINSCS</sequence>
<dbReference type="VEuPathDB" id="FungiDB:CLUG_02794"/>
<evidence type="ECO:0000313" key="2">
    <source>
        <dbReference type="Proteomes" id="UP000007703"/>
    </source>
</evidence>
<accession>C4Y2N1</accession>
<protein>
    <submittedName>
        <fullName evidence="1">Uncharacterized protein</fullName>
    </submittedName>
</protein>
<name>C4Y2N1_CLAL4</name>
<organism evidence="1 2">
    <name type="scientific">Clavispora lusitaniae (strain ATCC 42720)</name>
    <name type="common">Yeast</name>
    <name type="synonym">Candida lusitaniae</name>
    <dbReference type="NCBI Taxonomy" id="306902"/>
    <lineage>
        <taxon>Eukaryota</taxon>
        <taxon>Fungi</taxon>
        <taxon>Dikarya</taxon>
        <taxon>Ascomycota</taxon>
        <taxon>Saccharomycotina</taxon>
        <taxon>Pichiomycetes</taxon>
        <taxon>Metschnikowiaceae</taxon>
        <taxon>Clavispora</taxon>
    </lineage>
</organism>
<dbReference type="EMBL" id="CH408078">
    <property type="protein sequence ID" value="EEQ38668.1"/>
    <property type="molecule type" value="Genomic_DNA"/>
</dbReference>